<keyword evidence="6 7" id="KW-0472">Membrane</keyword>
<evidence type="ECO:0000313" key="10">
    <source>
        <dbReference type="Proteomes" id="UP000367825"/>
    </source>
</evidence>
<sequence length="318" mass="33880">MPLNPPSHSSPGGQPAAAFVAEPVPTRRESPWQQGMREFLRSKSAVLGLVLLVVLVAAALAAPWITPQNPYDLMQLDVMDARLPPLAANGAATYTYWLGTDGQGRDLLSGIVYGLRISLGVGVGSALIAGILGTILGLVAAYAGGRVDASIMRLVDLLLSFPSILVALMILAYVGKGIGNVVLTLVVLEWAYFARTARGQALVESRREYVEAARCQAIPNWRIVLGHILPNCLPPLIVVGSLQVARAITLEATLSFLGLGVPITEPSLGLLIANGYQTMLSGEYWISVYPGLALLLTVVAINLVGDRLRDVFNPRLQK</sequence>
<accession>A0A5E4Y2W4</accession>
<feature type="transmembrane region" description="Helical" evidence="7">
    <location>
        <begin position="45"/>
        <end position="65"/>
    </location>
</feature>
<evidence type="ECO:0000256" key="1">
    <source>
        <dbReference type="ARBA" id="ARBA00004651"/>
    </source>
</evidence>
<dbReference type="Pfam" id="PF00528">
    <property type="entry name" value="BPD_transp_1"/>
    <property type="match status" value="1"/>
</dbReference>
<evidence type="ECO:0000256" key="4">
    <source>
        <dbReference type="ARBA" id="ARBA00022692"/>
    </source>
</evidence>
<feature type="transmembrane region" description="Helical" evidence="7">
    <location>
        <begin position="117"/>
        <end position="142"/>
    </location>
</feature>
<gene>
    <name evidence="9" type="primary">gsiD_2</name>
    <name evidence="9" type="ORF">PNO31109_04254</name>
</gene>
<keyword evidence="3" id="KW-1003">Cell membrane</keyword>
<organism evidence="9 10">
    <name type="scientific">Pandoraea nosoerga</name>
    <dbReference type="NCBI Taxonomy" id="2508296"/>
    <lineage>
        <taxon>Bacteria</taxon>
        <taxon>Pseudomonadati</taxon>
        <taxon>Pseudomonadota</taxon>
        <taxon>Betaproteobacteria</taxon>
        <taxon>Burkholderiales</taxon>
        <taxon>Burkholderiaceae</taxon>
        <taxon>Pandoraea</taxon>
    </lineage>
</organism>
<evidence type="ECO:0000256" key="6">
    <source>
        <dbReference type="ARBA" id="ARBA00023136"/>
    </source>
</evidence>
<evidence type="ECO:0000256" key="7">
    <source>
        <dbReference type="RuleBase" id="RU363032"/>
    </source>
</evidence>
<dbReference type="Proteomes" id="UP000367825">
    <property type="component" value="Unassembled WGS sequence"/>
</dbReference>
<dbReference type="AlphaFoldDB" id="A0A5E4Y2W4"/>
<reference evidence="9 10" key="1">
    <citation type="submission" date="2019-08" db="EMBL/GenBank/DDBJ databases">
        <authorList>
            <person name="Peeters C."/>
        </authorList>
    </citation>
    <scope>NUCLEOTIDE SEQUENCE [LARGE SCALE GENOMIC DNA]</scope>
    <source>
        <strain evidence="9 10">LMG 31109</strain>
    </source>
</reference>
<keyword evidence="5 7" id="KW-1133">Transmembrane helix</keyword>
<protein>
    <submittedName>
        <fullName evidence="9">Glutathione transport system permease protein GsiD</fullName>
    </submittedName>
</protein>
<dbReference type="RefSeq" id="WP_150557452.1">
    <property type="nucleotide sequence ID" value="NZ_CABPSC010000025.1"/>
</dbReference>
<feature type="transmembrane region" description="Helical" evidence="7">
    <location>
        <begin position="284"/>
        <end position="305"/>
    </location>
</feature>
<dbReference type="PANTHER" id="PTHR43386">
    <property type="entry name" value="OLIGOPEPTIDE TRANSPORT SYSTEM PERMEASE PROTEIN APPC"/>
    <property type="match status" value="1"/>
</dbReference>
<dbReference type="InterPro" id="IPR025966">
    <property type="entry name" value="OppC_N"/>
</dbReference>
<keyword evidence="4 7" id="KW-0812">Transmembrane</keyword>
<dbReference type="InterPro" id="IPR050366">
    <property type="entry name" value="BP-dependent_transpt_permease"/>
</dbReference>
<dbReference type="SUPFAM" id="SSF161098">
    <property type="entry name" value="MetI-like"/>
    <property type="match status" value="1"/>
</dbReference>
<dbReference type="PROSITE" id="PS50928">
    <property type="entry name" value="ABC_TM1"/>
    <property type="match status" value="1"/>
</dbReference>
<dbReference type="GO" id="GO:0005886">
    <property type="term" value="C:plasma membrane"/>
    <property type="evidence" value="ECO:0007669"/>
    <property type="project" value="UniProtKB-SubCell"/>
</dbReference>
<comment type="subcellular location">
    <subcellularLocation>
        <location evidence="1 7">Cell membrane</location>
        <topology evidence="1 7">Multi-pass membrane protein</topology>
    </subcellularLocation>
</comment>
<dbReference type="InterPro" id="IPR035906">
    <property type="entry name" value="MetI-like_sf"/>
</dbReference>
<evidence type="ECO:0000256" key="2">
    <source>
        <dbReference type="ARBA" id="ARBA00022448"/>
    </source>
</evidence>
<feature type="domain" description="ABC transmembrane type-1" evidence="8">
    <location>
        <begin position="115"/>
        <end position="305"/>
    </location>
</feature>
<proteinExistence type="inferred from homology"/>
<evidence type="ECO:0000313" key="9">
    <source>
        <dbReference type="EMBL" id="VVE42984.1"/>
    </source>
</evidence>
<dbReference type="CDD" id="cd06261">
    <property type="entry name" value="TM_PBP2"/>
    <property type="match status" value="1"/>
</dbReference>
<keyword evidence="2 7" id="KW-0813">Transport</keyword>
<evidence type="ECO:0000259" key="8">
    <source>
        <dbReference type="PROSITE" id="PS50928"/>
    </source>
</evidence>
<dbReference type="InterPro" id="IPR000515">
    <property type="entry name" value="MetI-like"/>
</dbReference>
<comment type="similarity">
    <text evidence="7">Belongs to the binding-protein-dependent transport system permease family.</text>
</comment>
<name>A0A5E4Y2W4_9BURK</name>
<dbReference type="Pfam" id="PF12911">
    <property type="entry name" value="OppC_N"/>
    <property type="match status" value="1"/>
</dbReference>
<dbReference type="OrthoDB" id="9783218at2"/>
<dbReference type="Gene3D" id="1.10.3720.10">
    <property type="entry name" value="MetI-like"/>
    <property type="match status" value="1"/>
</dbReference>
<evidence type="ECO:0000256" key="5">
    <source>
        <dbReference type="ARBA" id="ARBA00022989"/>
    </source>
</evidence>
<dbReference type="GO" id="GO:0055085">
    <property type="term" value="P:transmembrane transport"/>
    <property type="evidence" value="ECO:0007669"/>
    <property type="project" value="InterPro"/>
</dbReference>
<dbReference type="EMBL" id="CABPSC010000025">
    <property type="protein sequence ID" value="VVE42984.1"/>
    <property type="molecule type" value="Genomic_DNA"/>
</dbReference>
<evidence type="ECO:0000256" key="3">
    <source>
        <dbReference type="ARBA" id="ARBA00022475"/>
    </source>
</evidence>
<keyword evidence="10" id="KW-1185">Reference proteome</keyword>
<dbReference type="PANTHER" id="PTHR43386:SF26">
    <property type="entry name" value="ABC TRANSPORTER PERMEASE PROTEIN"/>
    <property type="match status" value="1"/>
</dbReference>